<accession>A0ACC0GMK4</accession>
<sequence length="70" mass="8141">MNIYSYVQIMLCIYRYGIWKCMVVVLNVKLCFQNEGGYDDGCFPEPCIHLVKHVFGLIWPTFSFLSSLVP</sequence>
<reference evidence="1 2" key="1">
    <citation type="journal article" date="2022" name="Plant J.">
        <title>Chromosome-level genome of Camellia lanceoleosa provides a valuable resource for understanding genome evolution and self-incompatibility.</title>
        <authorList>
            <person name="Gong W."/>
            <person name="Xiao S."/>
            <person name="Wang L."/>
            <person name="Liao Z."/>
            <person name="Chang Y."/>
            <person name="Mo W."/>
            <person name="Hu G."/>
            <person name="Li W."/>
            <person name="Zhao G."/>
            <person name="Zhu H."/>
            <person name="Hu X."/>
            <person name="Ji K."/>
            <person name="Xiang X."/>
            <person name="Song Q."/>
            <person name="Yuan D."/>
            <person name="Jin S."/>
            <person name="Zhang L."/>
        </authorList>
    </citation>
    <scope>NUCLEOTIDE SEQUENCE [LARGE SCALE GENOMIC DNA]</scope>
    <source>
        <strain evidence="1">SQ_2022a</strain>
    </source>
</reference>
<organism evidence="1 2">
    <name type="scientific">Camellia lanceoleosa</name>
    <dbReference type="NCBI Taxonomy" id="1840588"/>
    <lineage>
        <taxon>Eukaryota</taxon>
        <taxon>Viridiplantae</taxon>
        <taxon>Streptophyta</taxon>
        <taxon>Embryophyta</taxon>
        <taxon>Tracheophyta</taxon>
        <taxon>Spermatophyta</taxon>
        <taxon>Magnoliopsida</taxon>
        <taxon>eudicotyledons</taxon>
        <taxon>Gunneridae</taxon>
        <taxon>Pentapetalae</taxon>
        <taxon>asterids</taxon>
        <taxon>Ericales</taxon>
        <taxon>Theaceae</taxon>
        <taxon>Camellia</taxon>
    </lineage>
</organism>
<gene>
    <name evidence="1" type="ORF">LOK49_LG08G00558</name>
</gene>
<name>A0ACC0GMK4_9ERIC</name>
<dbReference type="EMBL" id="CM045766">
    <property type="protein sequence ID" value="KAI8002386.1"/>
    <property type="molecule type" value="Genomic_DNA"/>
</dbReference>
<evidence type="ECO:0000313" key="2">
    <source>
        <dbReference type="Proteomes" id="UP001060215"/>
    </source>
</evidence>
<evidence type="ECO:0000313" key="1">
    <source>
        <dbReference type="EMBL" id="KAI8002386.1"/>
    </source>
</evidence>
<protein>
    <submittedName>
        <fullName evidence="1">Uncharacterized protein</fullName>
    </submittedName>
</protein>
<proteinExistence type="predicted"/>
<dbReference type="Proteomes" id="UP001060215">
    <property type="component" value="Chromosome 9"/>
</dbReference>
<keyword evidence="2" id="KW-1185">Reference proteome</keyword>
<comment type="caution">
    <text evidence="1">The sequence shown here is derived from an EMBL/GenBank/DDBJ whole genome shotgun (WGS) entry which is preliminary data.</text>
</comment>